<keyword evidence="4" id="KW-1185">Reference proteome</keyword>
<evidence type="ECO:0000256" key="1">
    <source>
        <dbReference type="SAM" id="MobiDB-lite"/>
    </source>
</evidence>
<dbReference type="Pfam" id="PF15249">
    <property type="entry name" value="GLTSCR1"/>
    <property type="match status" value="1"/>
</dbReference>
<dbReference type="AlphaFoldDB" id="A0A9W8GJL3"/>
<evidence type="ECO:0000259" key="2">
    <source>
        <dbReference type="Pfam" id="PF15249"/>
    </source>
</evidence>
<name>A0A9W8GJL3_9FUNG</name>
<proteinExistence type="predicted"/>
<feature type="compositionally biased region" description="Low complexity" evidence="1">
    <location>
        <begin position="90"/>
        <end position="99"/>
    </location>
</feature>
<gene>
    <name evidence="3" type="ORF">IWW39_004183</name>
</gene>
<protein>
    <recommendedName>
        <fullName evidence="2">GLTSCR protein conserved domain-containing protein</fullName>
    </recommendedName>
</protein>
<comment type="caution">
    <text evidence="3">The sequence shown here is derived from an EMBL/GenBank/DDBJ whole genome shotgun (WGS) entry which is preliminary data.</text>
</comment>
<dbReference type="InterPro" id="IPR015671">
    <property type="entry name" value="GSCR1_dom"/>
</dbReference>
<organism evidence="3 4">
    <name type="scientific">Coemansia spiralis</name>
    <dbReference type="NCBI Taxonomy" id="417178"/>
    <lineage>
        <taxon>Eukaryota</taxon>
        <taxon>Fungi</taxon>
        <taxon>Fungi incertae sedis</taxon>
        <taxon>Zoopagomycota</taxon>
        <taxon>Kickxellomycotina</taxon>
        <taxon>Kickxellomycetes</taxon>
        <taxon>Kickxellales</taxon>
        <taxon>Kickxellaceae</taxon>
        <taxon>Coemansia</taxon>
    </lineage>
</organism>
<dbReference type="Proteomes" id="UP001151516">
    <property type="component" value="Unassembled WGS sequence"/>
</dbReference>
<dbReference type="EMBL" id="JANBTX010000146">
    <property type="protein sequence ID" value="KAJ2685557.1"/>
    <property type="molecule type" value="Genomic_DNA"/>
</dbReference>
<evidence type="ECO:0000313" key="4">
    <source>
        <dbReference type="Proteomes" id="UP001151516"/>
    </source>
</evidence>
<feature type="compositionally biased region" description="Pro residues" evidence="1">
    <location>
        <begin position="154"/>
        <end position="175"/>
    </location>
</feature>
<reference evidence="3" key="1">
    <citation type="submission" date="2022-07" db="EMBL/GenBank/DDBJ databases">
        <title>Phylogenomic reconstructions and comparative analyses of Kickxellomycotina fungi.</title>
        <authorList>
            <person name="Reynolds N.K."/>
            <person name="Stajich J.E."/>
            <person name="Barry K."/>
            <person name="Grigoriev I.V."/>
            <person name="Crous P."/>
            <person name="Smith M.E."/>
        </authorList>
    </citation>
    <scope>NUCLEOTIDE SEQUENCE</scope>
    <source>
        <strain evidence="3">CBS 109367</strain>
    </source>
</reference>
<feature type="domain" description="GLTSCR protein conserved" evidence="2">
    <location>
        <begin position="214"/>
        <end position="315"/>
    </location>
</feature>
<accession>A0A9W8GJL3</accession>
<sequence length="339" mass="37078">MYESAYLKLLSGPAEVLRKLSPPIELSSIVKKTAASGGYSASDDVIDPNILLEILKALTKAQASQLAGMYDLDVRAGKGPLEISTRGFRSSAPSSQMSSREGSPTAGNLSGAEFDGLLDMPGSGAATPTGKRKYTKSGKYSTKKQLGVLTPSSPAEPPKRTPGPSSPIQPYPMYPHPDVNRMGCEPLTKRRGRLYQANHEAEISRRFREALAMDHQLVQAPDWRTPFNGPRDAVQRLLPFHVFQYSDSAIESDIKNADDRVAKSTLGLTRRLQALSTRYDAILANEGSDSHYNLQHILLDRQRASQAKNELTALRDIRLQRDMAAMMSASTQSNAMDTD</sequence>
<dbReference type="OrthoDB" id="2556847at2759"/>
<evidence type="ECO:0000313" key="3">
    <source>
        <dbReference type="EMBL" id="KAJ2685557.1"/>
    </source>
</evidence>
<feature type="region of interest" description="Disordered" evidence="1">
    <location>
        <begin position="83"/>
        <end position="175"/>
    </location>
</feature>